<feature type="transmembrane region" description="Helical" evidence="8">
    <location>
        <begin position="207"/>
        <end position="228"/>
    </location>
</feature>
<evidence type="ECO:0000256" key="5">
    <source>
        <dbReference type="ARBA" id="ARBA00029447"/>
    </source>
</evidence>
<dbReference type="Gene3D" id="6.10.340.10">
    <property type="match status" value="1"/>
</dbReference>
<keyword evidence="8" id="KW-1133">Transmembrane helix</keyword>
<keyword evidence="2" id="KW-1003">Cell membrane</keyword>
<dbReference type="STRING" id="1462526.BN990_03381"/>
<evidence type="ECO:0000256" key="4">
    <source>
        <dbReference type="ARBA" id="ARBA00023224"/>
    </source>
</evidence>
<dbReference type="CDD" id="cd11386">
    <property type="entry name" value="MCP_signal"/>
    <property type="match status" value="1"/>
</dbReference>
<evidence type="ECO:0000259" key="9">
    <source>
        <dbReference type="PROSITE" id="PS50111"/>
    </source>
</evidence>
<sequence>MKKKKLEKVKHKKGNRKHPKLLFLKWRNLKLSKKYMIVFFLTIALFVTSAIIVYLQLNHGQKDIQAVDDYSNQLNDVSQLAILIQAKDVQSADYLLTQNAQYIDSFKEYQNDFNELASKLESTLVTKEQRSLFQEIKEKNESIDTAFLDRMVSSLEGDNDIMANTLRDYSSRMRNDTILLVNELMELMKEDQSNALTQAKNSSNTSIYVLVSANLLVLIIGIPLMIIVSRGITSRLKQVVHLTSRVANGDLQSDSIKDHGKDEIGQLATSVNLMKENIKAILMKVQNASSSVSSRSKELTQSATEVKEGSNQIATTMEELSTGSESQANSASNLSETMLSFVDKVRSSEEKGKDILTSSEGVQQLTNQGKKLMQQSVTQMKQIDTIVAEAVNKVQGLEHQSTEISKLVLVIKDIADQTNLLSLNAAIEAARAGEHGKGFAVVADEVRRLSEQVASSVGEITSIVTTIQDETNQVVQSLNNGYHEVKEGTNQIEATGDNFNSINTAVLEMTSRINDISQNLNDIAASSMDMNNLIEEIASVSEESAAAVEQAAASAQQSSSSMEEVSGNANELSVLAEQLNKEVNVFKL</sequence>
<evidence type="ECO:0000256" key="7">
    <source>
        <dbReference type="SAM" id="Coils"/>
    </source>
</evidence>
<dbReference type="SMART" id="SM00283">
    <property type="entry name" value="MA"/>
    <property type="match status" value="1"/>
</dbReference>
<keyword evidence="3 8" id="KW-0472">Membrane</keyword>
<dbReference type="OrthoDB" id="9804712at2"/>
<dbReference type="eggNOG" id="COG0840">
    <property type="taxonomic scope" value="Bacteria"/>
</dbReference>
<keyword evidence="4 6" id="KW-0807">Transducer</keyword>
<protein>
    <recommendedName>
        <fullName evidence="13">Methyl-accepting chemotaxis protein</fullName>
    </recommendedName>
</protein>
<dbReference type="EMBL" id="CCDP010000002">
    <property type="protein sequence ID" value="CDQ41031.1"/>
    <property type="molecule type" value="Genomic_DNA"/>
</dbReference>
<evidence type="ECO:0000256" key="2">
    <source>
        <dbReference type="ARBA" id="ARBA00022475"/>
    </source>
</evidence>
<dbReference type="Pfam" id="PF00672">
    <property type="entry name" value="HAMP"/>
    <property type="match status" value="1"/>
</dbReference>
<dbReference type="InterPro" id="IPR003660">
    <property type="entry name" value="HAMP_dom"/>
</dbReference>
<keyword evidence="8" id="KW-0812">Transmembrane</keyword>
<evidence type="ECO:0008006" key="13">
    <source>
        <dbReference type="Google" id="ProtNLM"/>
    </source>
</evidence>
<feature type="domain" description="Methyl-accepting transducer" evidence="9">
    <location>
        <begin position="302"/>
        <end position="552"/>
    </location>
</feature>
<comment type="caution">
    <text evidence="11">The sequence shown here is derived from an EMBL/GenBank/DDBJ whole genome shotgun (WGS) entry which is preliminary data.</text>
</comment>
<evidence type="ECO:0000313" key="11">
    <source>
        <dbReference type="EMBL" id="CDQ41031.1"/>
    </source>
</evidence>
<feature type="domain" description="HAMP" evidence="10">
    <location>
        <begin position="230"/>
        <end position="283"/>
    </location>
</feature>
<comment type="subcellular location">
    <subcellularLocation>
        <location evidence="1">Cell membrane</location>
    </subcellularLocation>
</comment>
<dbReference type="RefSeq" id="WP_021288713.1">
    <property type="nucleotide sequence ID" value="NZ_BNER01000007.1"/>
</dbReference>
<dbReference type="InterPro" id="IPR004089">
    <property type="entry name" value="MCPsignal_dom"/>
</dbReference>
<dbReference type="Gene3D" id="1.10.287.950">
    <property type="entry name" value="Methyl-accepting chemotaxis protein"/>
    <property type="match status" value="1"/>
</dbReference>
<dbReference type="Pfam" id="PF12729">
    <property type="entry name" value="4HB_MCP_1"/>
    <property type="match status" value="1"/>
</dbReference>
<gene>
    <name evidence="11" type="primary">mcpA_2</name>
    <name evidence="11" type="ORF">BN990_03381</name>
</gene>
<dbReference type="GO" id="GO:0007165">
    <property type="term" value="P:signal transduction"/>
    <property type="evidence" value="ECO:0007669"/>
    <property type="project" value="UniProtKB-KW"/>
</dbReference>
<dbReference type="PANTHER" id="PTHR32089">
    <property type="entry name" value="METHYL-ACCEPTING CHEMOTAXIS PROTEIN MCPB"/>
    <property type="match status" value="1"/>
</dbReference>
<evidence type="ECO:0000256" key="8">
    <source>
        <dbReference type="SAM" id="Phobius"/>
    </source>
</evidence>
<name>A0A024QGG9_9BACI</name>
<dbReference type="AlphaFoldDB" id="A0A024QGG9"/>
<dbReference type="PANTHER" id="PTHR32089:SF114">
    <property type="entry name" value="METHYL-ACCEPTING CHEMOTAXIS PROTEIN MCPB"/>
    <property type="match status" value="1"/>
</dbReference>
<feature type="transmembrane region" description="Helical" evidence="8">
    <location>
        <begin position="35"/>
        <end position="55"/>
    </location>
</feature>
<dbReference type="Pfam" id="PF00015">
    <property type="entry name" value="MCPsignal"/>
    <property type="match status" value="1"/>
</dbReference>
<dbReference type="PROSITE" id="PS50885">
    <property type="entry name" value="HAMP"/>
    <property type="match status" value="1"/>
</dbReference>
<reference evidence="11 12" key="1">
    <citation type="submission" date="2014-03" db="EMBL/GenBank/DDBJ databases">
        <authorList>
            <person name="Urmite Genomes U."/>
        </authorList>
    </citation>
    <scope>NUCLEOTIDE SEQUENCE [LARGE SCALE GENOMIC DNA]</scope>
    <source>
        <strain evidence="11 12">Vm-5</strain>
    </source>
</reference>
<comment type="similarity">
    <text evidence="5">Belongs to the methyl-accepting chemotaxis (MCP) protein family.</text>
</comment>
<dbReference type="CDD" id="cd06225">
    <property type="entry name" value="HAMP"/>
    <property type="match status" value="1"/>
</dbReference>
<feature type="coiled-coil region" evidence="7">
    <location>
        <begin position="530"/>
        <end position="582"/>
    </location>
</feature>
<dbReference type="InterPro" id="IPR024478">
    <property type="entry name" value="HlyB_4HB_MCP"/>
</dbReference>
<dbReference type="PRINTS" id="PR00260">
    <property type="entry name" value="CHEMTRNSDUCR"/>
</dbReference>
<evidence type="ECO:0000313" key="12">
    <source>
        <dbReference type="Proteomes" id="UP000028875"/>
    </source>
</evidence>
<keyword evidence="7" id="KW-0175">Coiled coil</keyword>
<dbReference type="Proteomes" id="UP000028875">
    <property type="component" value="Unassembled WGS sequence"/>
</dbReference>
<dbReference type="PROSITE" id="PS50111">
    <property type="entry name" value="CHEMOTAXIS_TRANSDUC_2"/>
    <property type="match status" value="1"/>
</dbReference>
<evidence type="ECO:0000256" key="6">
    <source>
        <dbReference type="PROSITE-ProRule" id="PRU00284"/>
    </source>
</evidence>
<dbReference type="InterPro" id="IPR004090">
    <property type="entry name" value="Chemotax_Me-accpt_rcpt"/>
</dbReference>
<dbReference type="GO" id="GO:0005886">
    <property type="term" value="C:plasma membrane"/>
    <property type="evidence" value="ECO:0007669"/>
    <property type="project" value="UniProtKB-SubCell"/>
</dbReference>
<reference evidence="12" key="2">
    <citation type="submission" date="2014-05" db="EMBL/GenBank/DDBJ databases">
        <title>Draft genome sequence of Virgibacillus massiliensis Vm-5.</title>
        <authorList>
            <person name="Khelaifia S."/>
            <person name="Croce O."/>
            <person name="Lagier J.C."/>
            <person name="Raoult D."/>
        </authorList>
    </citation>
    <scope>NUCLEOTIDE SEQUENCE [LARGE SCALE GENOMIC DNA]</scope>
    <source>
        <strain evidence="12">Vm-5</strain>
    </source>
</reference>
<evidence type="ECO:0000256" key="3">
    <source>
        <dbReference type="ARBA" id="ARBA00023136"/>
    </source>
</evidence>
<evidence type="ECO:0000256" key="1">
    <source>
        <dbReference type="ARBA" id="ARBA00004236"/>
    </source>
</evidence>
<dbReference type="GO" id="GO:0004888">
    <property type="term" value="F:transmembrane signaling receptor activity"/>
    <property type="evidence" value="ECO:0007669"/>
    <property type="project" value="InterPro"/>
</dbReference>
<organism evidence="11 12">
    <name type="scientific">Virgibacillus massiliensis</name>
    <dbReference type="NCBI Taxonomy" id="1462526"/>
    <lineage>
        <taxon>Bacteria</taxon>
        <taxon>Bacillati</taxon>
        <taxon>Bacillota</taxon>
        <taxon>Bacilli</taxon>
        <taxon>Bacillales</taxon>
        <taxon>Bacillaceae</taxon>
        <taxon>Virgibacillus</taxon>
    </lineage>
</organism>
<dbReference type="GO" id="GO:0006935">
    <property type="term" value="P:chemotaxis"/>
    <property type="evidence" value="ECO:0007669"/>
    <property type="project" value="InterPro"/>
</dbReference>
<dbReference type="SUPFAM" id="SSF58104">
    <property type="entry name" value="Methyl-accepting chemotaxis protein (MCP) signaling domain"/>
    <property type="match status" value="1"/>
</dbReference>
<dbReference type="SMART" id="SM00304">
    <property type="entry name" value="HAMP"/>
    <property type="match status" value="1"/>
</dbReference>
<proteinExistence type="inferred from homology"/>
<accession>A0A024QGG9</accession>
<keyword evidence="12" id="KW-1185">Reference proteome</keyword>
<evidence type="ECO:0000259" key="10">
    <source>
        <dbReference type="PROSITE" id="PS50885"/>
    </source>
</evidence>